<dbReference type="OrthoDB" id="2080990at2"/>
<feature type="transmembrane region" description="Helical" evidence="1">
    <location>
        <begin position="6"/>
        <end position="29"/>
    </location>
</feature>
<sequence>MDKVSVVFAGYFLGFAIIGLLVMPLMTFLHELGHALPILASGNKAHIVMGTGDSPLTLTFNNLKISLSPTISTSFCYWEESLTQRTALLALIAGPLTSLLISMTCIFVYFRFSTSAELSGLLLCIAGITFFQFLFTAIPMHYPSFMGAYAGAPSDGYQILQRLK</sequence>
<evidence type="ECO:0000313" key="3">
    <source>
        <dbReference type="Proteomes" id="UP000196573"/>
    </source>
</evidence>
<gene>
    <name evidence="2" type="ORF">EHSB41UT_01788</name>
</gene>
<feature type="transmembrane region" description="Helical" evidence="1">
    <location>
        <begin position="87"/>
        <end position="112"/>
    </location>
</feature>
<dbReference type="RefSeq" id="WP_087108945.1">
    <property type="nucleotide sequence ID" value="NZ_CBCSCN010000008.1"/>
</dbReference>
<keyword evidence="1" id="KW-0812">Transmembrane</keyword>
<name>A0A1X7AIV7_9GAMM</name>
<keyword evidence="1" id="KW-0472">Membrane</keyword>
<reference evidence="2 3" key="1">
    <citation type="submission" date="2017-03" db="EMBL/GenBank/DDBJ databases">
        <authorList>
            <person name="Afonso C.L."/>
            <person name="Miller P.J."/>
            <person name="Scott M.A."/>
            <person name="Spackman E."/>
            <person name="Goraichik I."/>
            <person name="Dimitrov K.M."/>
            <person name="Suarez D.L."/>
            <person name="Swayne D.E."/>
        </authorList>
    </citation>
    <scope>NUCLEOTIDE SEQUENCE [LARGE SCALE GENOMIC DNA]</scope>
    <source>
        <strain evidence="2">SB41UT1</strain>
    </source>
</reference>
<evidence type="ECO:0000256" key="1">
    <source>
        <dbReference type="SAM" id="Phobius"/>
    </source>
</evidence>
<dbReference type="EMBL" id="FWPT01000003">
    <property type="protein sequence ID" value="SMA44376.1"/>
    <property type="molecule type" value="Genomic_DNA"/>
</dbReference>
<keyword evidence="1" id="KW-1133">Transmembrane helix</keyword>
<dbReference type="AlphaFoldDB" id="A0A1X7AIV7"/>
<organism evidence="2 3">
    <name type="scientific">Parendozoicomonas haliclonae</name>
    <dbReference type="NCBI Taxonomy" id="1960125"/>
    <lineage>
        <taxon>Bacteria</taxon>
        <taxon>Pseudomonadati</taxon>
        <taxon>Pseudomonadota</taxon>
        <taxon>Gammaproteobacteria</taxon>
        <taxon>Oceanospirillales</taxon>
        <taxon>Endozoicomonadaceae</taxon>
        <taxon>Parendozoicomonas</taxon>
    </lineage>
</organism>
<accession>A0A1X7AIV7</accession>
<protein>
    <recommendedName>
        <fullName evidence="4">Peptidase family M50</fullName>
    </recommendedName>
</protein>
<evidence type="ECO:0000313" key="2">
    <source>
        <dbReference type="EMBL" id="SMA44376.1"/>
    </source>
</evidence>
<feature type="transmembrane region" description="Helical" evidence="1">
    <location>
        <begin position="118"/>
        <end position="138"/>
    </location>
</feature>
<evidence type="ECO:0008006" key="4">
    <source>
        <dbReference type="Google" id="ProtNLM"/>
    </source>
</evidence>
<proteinExistence type="predicted"/>
<dbReference type="Proteomes" id="UP000196573">
    <property type="component" value="Unassembled WGS sequence"/>
</dbReference>
<keyword evidence="3" id="KW-1185">Reference proteome</keyword>